<evidence type="ECO:0000313" key="2">
    <source>
        <dbReference type="EMBL" id="CAA9376842.1"/>
    </source>
</evidence>
<feature type="region of interest" description="Disordered" evidence="1">
    <location>
        <begin position="1"/>
        <end position="226"/>
    </location>
</feature>
<name>A0A6J4N736_9ACTN</name>
<feature type="compositionally biased region" description="Basic and acidic residues" evidence="1">
    <location>
        <begin position="192"/>
        <end position="203"/>
    </location>
</feature>
<feature type="non-terminal residue" evidence="2">
    <location>
        <position position="1"/>
    </location>
</feature>
<organism evidence="2">
    <name type="scientific">uncultured Nocardioides sp</name>
    <dbReference type="NCBI Taxonomy" id="198441"/>
    <lineage>
        <taxon>Bacteria</taxon>
        <taxon>Bacillati</taxon>
        <taxon>Actinomycetota</taxon>
        <taxon>Actinomycetes</taxon>
        <taxon>Propionibacteriales</taxon>
        <taxon>Nocardioidaceae</taxon>
        <taxon>Nocardioides</taxon>
        <taxon>environmental samples</taxon>
    </lineage>
</organism>
<feature type="compositionally biased region" description="Basic residues" evidence="1">
    <location>
        <begin position="167"/>
        <end position="191"/>
    </location>
</feature>
<feature type="compositionally biased region" description="Basic residues" evidence="1">
    <location>
        <begin position="1"/>
        <end position="20"/>
    </location>
</feature>
<feature type="compositionally biased region" description="Basic and acidic residues" evidence="1">
    <location>
        <begin position="84"/>
        <end position="106"/>
    </location>
</feature>
<protein>
    <submittedName>
        <fullName evidence="2">3-oxoacyl-[acyl-carrier protein] reductase</fullName>
        <ecNumber evidence="2">1.1.1.100</ecNumber>
    </submittedName>
</protein>
<dbReference type="GO" id="GO:0004316">
    <property type="term" value="F:3-oxoacyl-[acyl-carrier-protein] reductase (NADPH) activity"/>
    <property type="evidence" value="ECO:0007669"/>
    <property type="project" value="UniProtKB-EC"/>
</dbReference>
<accession>A0A6J4N736</accession>
<dbReference type="EC" id="1.1.1.100" evidence="2"/>
<feature type="compositionally biased region" description="Basic and acidic residues" evidence="1">
    <location>
        <begin position="40"/>
        <end position="59"/>
    </location>
</feature>
<feature type="non-terminal residue" evidence="2">
    <location>
        <position position="255"/>
    </location>
</feature>
<dbReference type="AlphaFoldDB" id="A0A6J4N736"/>
<evidence type="ECO:0000256" key="1">
    <source>
        <dbReference type="SAM" id="MobiDB-lite"/>
    </source>
</evidence>
<dbReference type="EMBL" id="CADCUN010000061">
    <property type="protein sequence ID" value="CAA9376842.1"/>
    <property type="molecule type" value="Genomic_DNA"/>
</dbReference>
<keyword evidence="2" id="KW-0560">Oxidoreductase</keyword>
<gene>
    <name evidence="2" type="ORF">AVDCRST_MAG60-577</name>
</gene>
<feature type="compositionally biased region" description="Basic residues" evidence="1">
    <location>
        <begin position="60"/>
        <end position="69"/>
    </location>
</feature>
<proteinExistence type="predicted"/>
<feature type="compositionally biased region" description="Basic residues" evidence="1">
    <location>
        <begin position="27"/>
        <end position="39"/>
    </location>
</feature>
<sequence>GSLRRSRRSHHRSRTRHRIRYGAALRQRGRVGRDRRPRRGGGDRGGHADRAHRRGEGDRRRLRRVRLHRRGGDDPARGRRARRDPHPGQQRRDHPRQPAVQDDRGRLGPGDGGAPQGPVQHDQGRPEALRGAALRQDPQPLERLRPRQPGPGQLLGRQDGRPGLHPHPGHRARPVRHQCQRHRAGVHRHRDDRRDGRADRNERGGLPGRCCGVQPGSPGGLPRGHRRCRSVPVQRRGLLHHRSDVVRRWRGQARL</sequence>
<reference evidence="2" key="1">
    <citation type="submission" date="2020-02" db="EMBL/GenBank/DDBJ databases">
        <authorList>
            <person name="Meier V. D."/>
        </authorList>
    </citation>
    <scope>NUCLEOTIDE SEQUENCE</scope>
    <source>
        <strain evidence="2">AVDCRST_MAG60</strain>
    </source>
</reference>